<feature type="region of interest" description="Disordered" evidence="1">
    <location>
        <begin position="115"/>
        <end position="143"/>
    </location>
</feature>
<protein>
    <submittedName>
        <fullName evidence="2 4">Uncharacterized protein</fullName>
    </submittedName>
</protein>
<feature type="non-terminal residue" evidence="2">
    <location>
        <position position="1"/>
    </location>
</feature>
<organism evidence="2">
    <name type="scientific">Mytilinidion resinicola</name>
    <dbReference type="NCBI Taxonomy" id="574789"/>
    <lineage>
        <taxon>Eukaryota</taxon>
        <taxon>Fungi</taxon>
        <taxon>Dikarya</taxon>
        <taxon>Ascomycota</taxon>
        <taxon>Pezizomycotina</taxon>
        <taxon>Dothideomycetes</taxon>
        <taxon>Pleosporomycetidae</taxon>
        <taxon>Mytilinidiales</taxon>
        <taxon>Mytilinidiaceae</taxon>
        <taxon>Mytilinidion</taxon>
    </lineage>
</organism>
<name>A0A6A6YM08_9PEZI</name>
<sequence>IVYGPTSIVHAPAPITSKERKGISQLPLARALRWRKDRKLVRTACTLHRTTPILLLLPSHKHLRLHPLHPFTLNPLHHAPQYLLTRNLHLGTQSLRLTRIHPILLHRRKQLLILPPRPPPFHHHPYRRRLQQRPHHPPQPLRHLMRPSLEKRPYRPARAPAIRKHNLHLRQRRHIMQRPIPRRHRHLISLPLPAIQIPTHRQIKIPPLLHPTLLRQIKQ</sequence>
<evidence type="ECO:0000256" key="1">
    <source>
        <dbReference type="SAM" id="MobiDB-lite"/>
    </source>
</evidence>
<dbReference type="RefSeq" id="XP_033576876.1">
    <property type="nucleotide sequence ID" value="XM_033727348.1"/>
</dbReference>
<evidence type="ECO:0000313" key="4">
    <source>
        <dbReference type="RefSeq" id="XP_033576876.1"/>
    </source>
</evidence>
<reference evidence="2 4" key="1">
    <citation type="journal article" date="2020" name="Stud. Mycol.">
        <title>101 Dothideomycetes genomes: a test case for predicting lifestyles and emergence of pathogens.</title>
        <authorList>
            <person name="Haridas S."/>
            <person name="Albert R."/>
            <person name="Binder M."/>
            <person name="Bloem J."/>
            <person name="Labutti K."/>
            <person name="Salamov A."/>
            <person name="Andreopoulos B."/>
            <person name="Baker S."/>
            <person name="Barry K."/>
            <person name="Bills G."/>
            <person name="Bluhm B."/>
            <person name="Cannon C."/>
            <person name="Castanera R."/>
            <person name="Culley D."/>
            <person name="Daum C."/>
            <person name="Ezra D."/>
            <person name="Gonzalez J."/>
            <person name="Henrissat B."/>
            <person name="Kuo A."/>
            <person name="Liang C."/>
            <person name="Lipzen A."/>
            <person name="Lutzoni F."/>
            <person name="Magnuson J."/>
            <person name="Mondo S."/>
            <person name="Nolan M."/>
            <person name="Ohm R."/>
            <person name="Pangilinan J."/>
            <person name="Park H.-J."/>
            <person name="Ramirez L."/>
            <person name="Alfaro M."/>
            <person name="Sun H."/>
            <person name="Tritt A."/>
            <person name="Yoshinaga Y."/>
            <person name="Zwiers L.-H."/>
            <person name="Turgeon B."/>
            <person name="Goodwin S."/>
            <person name="Spatafora J."/>
            <person name="Crous P."/>
            <person name="Grigoriev I."/>
        </authorList>
    </citation>
    <scope>NUCLEOTIDE SEQUENCE</scope>
    <source>
        <strain evidence="2 4">CBS 304.34</strain>
    </source>
</reference>
<feature type="compositionally biased region" description="Basic residues" evidence="1">
    <location>
        <begin position="120"/>
        <end position="136"/>
    </location>
</feature>
<evidence type="ECO:0000313" key="3">
    <source>
        <dbReference type="Proteomes" id="UP000504636"/>
    </source>
</evidence>
<dbReference type="AlphaFoldDB" id="A0A6A6YM08"/>
<evidence type="ECO:0000313" key="2">
    <source>
        <dbReference type="EMBL" id="KAF2809912.1"/>
    </source>
</evidence>
<accession>A0A6A6YM08</accession>
<dbReference type="GeneID" id="54468241"/>
<reference evidence="4" key="3">
    <citation type="submission" date="2025-04" db="UniProtKB">
        <authorList>
            <consortium name="RefSeq"/>
        </authorList>
    </citation>
    <scope>IDENTIFICATION</scope>
    <source>
        <strain evidence="4">CBS 304.34</strain>
    </source>
</reference>
<dbReference type="EMBL" id="MU003700">
    <property type="protein sequence ID" value="KAF2809912.1"/>
    <property type="molecule type" value="Genomic_DNA"/>
</dbReference>
<proteinExistence type="predicted"/>
<reference evidence="4" key="2">
    <citation type="submission" date="2020-04" db="EMBL/GenBank/DDBJ databases">
        <authorList>
            <consortium name="NCBI Genome Project"/>
        </authorList>
    </citation>
    <scope>NUCLEOTIDE SEQUENCE</scope>
    <source>
        <strain evidence="4">CBS 304.34</strain>
    </source>
</reference>
<gene>
    <name evidence="2 4" type="ORF">BDZ99DRAFT_562508</name>
</gene>
<dbReference type="Proteomes" id="UP000504636">
    <property type="component" value="Unplaced"/>
</dbReference>
<keyword evidence="3" id="KW-1185">Reference proteome</keyword>